<dbReference type="EMBL" id="UINC01023318">
    <property type="protein sequence ID" value="SVA94743.1"/>
    <property type="molecule type" value="Genomic_DNA"/>
</dbReference>
<accession>A0A382A1B9</accession>
<sequence>DGKRENRLREKVSYAVLNPKSRKWGSMRFLAMPTKDHSGATITGANAGCTQRVDLPNGDILLPVRYWRDPKKHNYTSIVALCAFDGKTLIYKKHGSEHNIPQGRGLYEPSLTKFDGQYFLTMRANHSAFVTRSKDGIHFEPIREWKFDDGQVLGSYNTQQHWVTVSGGLFLVYTRKGANNDHIMRHRAPLFIGQVDLRTLRVMRDTERVLIPENHATLGNSGICRISDDESWVTCGEGLIWLGKRKGQFNKVLFVKITSR</sequence>
<feature type="non-terminal residue" evidence="1">
    <location>
        <position position="1"/>
    </location>
</feature>
<dbReference type="InterPro" id="IPR036278">
    <property type="entry name" value="Sialidase_sf"/>
</dbReference>
<dbReference type="SUPFAM" id="SSF50939">
    <property type="entry name" value="Sialidases"/>
    <property type="match status" value="1"/>
</dbReference>
<organism evidence="1">
    <name type="scientific">marine metagenome</name>
    <dbReference type="NCBI Taxonomy" id="408172"/>
    <lineage>
        <taxon>unclassified sequences</taxon>
        <taxon>metagenomes</taxon>
        <taxon>ecological metagenomes</taxon>
    </lineage>
</organism>
<proteinExistence type="predicted"/>
<reference evidence="1" key="1">
    <citation type="submission" date="2018-05" db="EMBL/GenBank/DDBJ databases">
        <authorList>
            <person name="Lanie J.A."/>
            <person name="Ng W.-L."/>
            <person name="Kazmierczak K.M."/>
            <person name="Andrzejewski T.M."/>
            <person name="Davidsen T.M."/>
            <person name="Wayne K.J."/>
            <person name="Tettelin H."/>
            <person name="Glass J.I."/>
            <person name="Rusch D."/>
            <person name="Podicherti R."/>
            <person name="Tsui H.-C.T."/>
            <person name="Winkler M.E."/>
        </authorList>
    </citation>
    <scope>NUCLEOTIDE SEQUENCE</scope>
</reference>
<evidence type="ECO:0000313" key="1">
    <source>
        <dbReference type="EMBL" id="SVA94743.1"/>
    </source>
</evidence>
<dbReference type="AlphaFoldDB" id="A0A382A1B9"/>
<evidence type="ECO:0008006" key="2">
    <source>
        <dbReference type="Google" id="ProtNLM"/>
    </source>
</evidence>
<protein>
    <recommendedName>
        <fullName evidence="2">Sialidase</fullName>
    </recommendedName>
</protein>
<name>A0A382A1B9_9ZZZZ</name>
<gene>
    <name evidence="1" type="ORF">METZ01_LOCUS147597</name>
</gene>